<evidence type="ECO:0000259" key="1">
    <source>
        <dbReference type="Pfam" id="PF13847"/>
    </source>
</evidence>
<gene>
    <name evidence="2" type="ORF">RI129_011327</name>
</gene>
<keyword evidence="3" id="KW-1185">Reference proteome</keyword>
<protein>
    <recommendedName>
        <fullName evidence="1">Methyltransferase domain-containing protein</fullName>
    </recommendedName>
</protein>
<name>A0AAN7V8Q1_9COLE</name>
<dbReference type="AlphaFoldDB" id="A0AAN7V8Q1"/>
<dbReference type="InterPro" id="IPR029063">
    <property type="entry name" value="SAM-dependent_MTases_sf"/>
</dbReference>
<dbReference type="SUPFAM" id="SSF53335">
    <property type="entry name" value="S-adenosyl-L-methionine-dependent methyltransferases"/>
    <property type="match status" value="1"/>
</dbReference>
<feature type="domain" description="Methyltransferase" evidence="1">
    <location>
        <begin position="32"/>
        <end position="140"/>
    </location>
</feature>
<organism evidence="2 3">
    <name type="scientific">Pyrocoelia pectoralis</name>
    <dbReference type="NCBI Taxonomy" id="417401"/>
    <lineage>
        <taxon>Eukaryota</taxon>
        <taxon>Metazoa</taxon>
        <taxon>Ecdysozoa</taxon>
        <taxon>Arthropoda</taxon>
        <taxon>Hexapoda</taxon>
        <taxon>Insecta</taxon>
        <taxon>Pterygota</taxon>
        <taxon>Neoptera</taxon>
        <taxon>Endopterygota</taxon>
        <taxon>Coleoptera</taxon>
        <taxon>Polyphaga</taxon>
        <taxon>Elateriformia</taxon>
        <taxon>Elateroidea</taxon>
        <taxon>Lampyridae</taxon>
        <taxon>Lampyrinae</taxon>
        <taxon>Pyrocoelia</taxon>
    </lineage>
</organism>
<dbReference type="Pfam" id="PF13847">
    <property type="entry name" value="Methyltransf_31"/>
    <property type="match status" value="1"/>
</dbReference>
<proteinExistence type="predicted"/>
<sequence>MSTSERYVKFVAVAKKDGKYFMEKLKKLVKWKENASILDVGCGPGNVTHNFLLPALPKSASLTAIDKAADAIHYANEHYGNSSQVTFRQMDIVSPDPNFSQTFDHIFSFYCLHFIFEQEIALRNIYKMLNFGGDFFFTCAVQCEIFQVISNIFGVEKWAPYISDYKKHTSPYQHSKEPRYELEQMLLRVGFEVSFLNSEPREHYYPINSAKDVVLSIHSINIPEDLKEEFHMDVVKTVRDIGCSQIKGGEEFYRTKYQILFGYATKPKPNL</sequence>
<dbReference type="Proteomes" id="UP001329430">
    <property type="component" value="Chromosome 8"/>
</dbReference>
<dbReference type="EMBL" id="JAVRBK010000008">
    <property type="protein sequence ID" value="KAK5640516.1"/>
    <property type="molecule type" value="Genomic_DNA"/>
</dbReference>
<comment type="caution">
    <text evidence="2">The sequence shown here is derived from an EMBL/GenBank/DDBJ whole genome shotgun (WGS) entry which is preliminary data.</text>
</comment>
<dbReference type="Gene3D" id="3.40.50.150">
    <property type="entry name" value="Vaccinia Virus protein VP39"/>
    <property type="match status" value="1"/>
</dbReference>
<dbReference type="PANTHER" id="PTHR43861">
    <property type="entry name" value="TRANS-ACONITATE 2-METHYLTRANSFERASE-RELATED"/>
    <property type="match status" value="1"/>
</dbReference>
<evidence type="ECO:0000313" key="2">
    <source>
        <dbReference type="EMBL" id="KAK5640516.1"/>
    </source>
</evidence>
<dbReference type="CDD" id="cd02440">
    <property type="entry name" value="AdoMet_MTases"/>
    <property type="match status" value="1"/>
</dbReference>
<dbReference type="PANTHER" id="PTHR43861:SF1">
    <property type="entry name" value="TRANS-ACONITATE 2-METHYLTRANSFERASE"/>
    <property type="match status" value="1"/>
</dbReference>
<evidence type="ECO:0000313" key="3">
    <source>
        <dbReference type="Proteomes" id="UP001329430"/>
    </source>
</evidence>
<dbReference type="InterPro" id="IPR025714">
    <property type="entry name" value="Methyltranfer_dom"/>
</dbReference>
<accession>A0AAN7V8Q1</accession>
<reference evidence="2 3" key="1">
    <citation type="journal article" date="2024" name="Insects">
        <title>An Improved Chromosome-Level Genome Assembly of the Firefly Pyrocoelia pectoralis.</title>
        <authorList>
            <person name="Fu X."/>
            <person name="Meyer-Rochow V.B."/>
            <person name="Ballantyne L."/>
            <person name="Zhu X."/>
        </authorList>
    </citation>
    <scope>NUCLEOTIDE SEQUENCE [LARGE SCALE GENOMIC DNA]</scope>
    <source>
        <strain evidence="2">XCY_ONT2</strain>
    </source>
</reference>